<accession>A0A0P0L443</accession>
<organism evidence="1 2">
    <name type="scientific">Phocaeicola vulgatus</name>
    <name type="common">Bacteroides vulgatus</name>
    <dbReference type="NCBI Taxonomy" id="821"/>
    <lineage>
        <taxon>Bacteria</taxon>
        <taxon>Pseudomonadati</taxon>
        <taxon>Bacteroidota</taxon>
        <taxon>Bacteroidia</taxon>
        <taxon>Bacteroidales</taxon>
        <taxon>Bacteroidaceae</taxon>
        <taxon>Phocaeicola</taxon>
    </lineage>
</organism>
<sequence length="203" mass="24112">MQTNYKRQRMNIFDIAKQNQEKAWQVIKNTNIIQIWEDAGAKINLVGSLRTGLLMKHRDIDFHIYSSPLNLTDSFQAMARLAENPSIKRIECANLLHTAEACIEWHAWYQNEENELWQMDMIHIREGSRYDGYFEKVAQRISEIMTDEIRETILRLKYETPETEKIIGVEYYQAVIRDGVRDYSGFKEWRKQHPVTGVVEWMP</sequence>
<dbReference type="PATRIC" id="fig|821.40.peg.174"/>
<dbReference type="AlphaFoldDB" id="A0A0P0L443"/>
<reference evidence="1 2" key="2">
    <citation type="journal article" date="2016" name="Genome Biol. Evol.">
        <title>Extensive mobilome-driven genome diversification in mouse gut-associated Bacteroides vulgatus mpk.</title>
        <authorList>
            <person name="Lange A."/>
            <person name="Beier S."/>
            <person name="Steimle A."/>
            <person name="Autenrieth I.B."/>
            <person name="Huson D.H."/>
            <person name="Frick J.S."/>
        </authorList>
    </citation>
    <scope>NUCLEOTIDE SEQUENCE [LARGE SCALE GENOMIC DNA]</scope>
    <source>
        <strain evidence="2">mpk</strain>
    </source>
</reference>
<evidence type="ECO:0008006" key="3">
    <source>
        <dbReference type="Google" id="ProtNLM"/>
    </source>
</evidence>
<gene>
    <name evidence="1" type="ORF">BvMPK_0138</name>
</gene>
<dbReference type="EMBL" id="CP013020">
    <property type="protein sequence ID" value="ALK82780.1"/>
    <property type="molecule type" value="Genomic_DNA"/>
</dbReference>
<reference evidence="2" key="1">
    <citation type="submission" date="2015-10" db="EMBL/GenBank/DDBJ databases">
        <title>Extensive mobilome-driven genome diversification in gut-associated Bacteroides vulgatus mpk.</title>
        <authorList>
            <person name="Beier S."/>
            <person name="Lange A."/>
            <person name="Huson D.H."/>
            <person name="Frick J.-S."/>
            <person name="Autenrieth I.B."/>
        </authorList>
    </citation>
    <scope>NUCLEOTIDE SEQUENCE [LARGE SCALE GENOMIC DNA]</scope>
    <source>
        <strain evidence="2">mpk</strain>
    </source>
</reference>
<proteinExistence type="predicted"/>
<evidence type="ECO:0000313" key="2">
    <source>
        <dbReference type="Proteomes" id="UP000061587"/>
    </source>
</evidence>
<name>A0A0P0L443_PHOVU</name>
<protein>
    <recommendedName>
        <fullName evidence="3">Phosphoglycerate mutase family protein</fullName>
    </recommendedName>
</protein>
<evidence type="ECO:0000313" key="1">
    <source>
        <dbReference type="EMBL" id="ALK82780.1"/>
    </source>
</evidence>
<dbReference type="Proteomes" id="UP000061587">
    <property type="component" value="Chromosome"/>
</dbReference>